<dbReference type="PROSITE" id="PS51257">
    <property type="entry name" value="PROKAR_LIPOPROTEIN"/>
    <property type="match status" value="1"/>
</dbReference>
<organism evidence="3 4">
    <name type="scientific">Pedobacter helvus</name>
    <dbReference type="NCBI Taxonomy" id="2563444"/>
    <lineage>
        <taxon>Bacteria</taxon>
        <taxon>Pseudomonadati</taxon>
        <taxon>Bacteroidota</taxon>
        <taxon>Sphingobacteriia</taxon>
        <taxon>Sphingobacteriales</taxon>
        <taxon>Sphingobacteriaceae</taxon>
        <taxon>Pedobacter</taxon>
    </lineage>
</organism>
<feature type="transmembrane region" description="Helical" evidence="1">
    <location>
        <begin position="46"/>
        <end position="64"/>
    </location>
</feature>
<feature type="chain" id="PRO_5045499604" description="Lipoprotein" evidence="2">
    <location>
        <begin position="26"/>
        <end position="65"/>
    </location>
</feature>
<keyword evidence="2" id="KW-0732">Signal</keyword>
<evidence type="ECO:0008006" key="5">
    <source>
        <dbReference type="Google" id="ProtNLM"/>
    </source>
</evidence>
<gene>
    <name evidence="3" type="ORF">E5L68_001850</name>
</gene>
<proteinExistence type="predicted"/>
<dbReference type="EMBL" id="SRMP02000001">
    <property type="protein sequence ID" value="MFN0290112.1"/>
    <property type="molecule type" value="Genomic_DNA"/>
</dbReference>
<accession>A0ABW9JGN2</accession>
<keyword evidence="1" id="KW-0472">Membrane</keyword>
<sequence length="65" mass="7167">MKIVVKFVLCLFSVILVSCSFSATFQDELDERNKAEKVVDSMYPPSGLSNFSSASISVTVLVLLY</sequence>
<reference evidence="3 4" key="1">
    <citation type="submission" date="2024-12" db="EMBL/GenBank/DDBJ databases">
        <authorList>
            <person name="Hu S."/>
        </authorList>
    </citation>
    <scope>NUCLEOTIDE SEQUENCE [LARGE SCALE GENOMIC DNA]</scope>
    <source>
        <strain evidence="3 4">P-25</strain>
    </source>
</reference>
<name>A0ABW9JGN2_9SPHI</name>
<dbReference type="Proteomes" id="UP001517367">
    <property type="component" value="Unassembled WGS sequence"/>
</dbReference>
<protein>
    <recommendedName>
        <fullName evidence="5">Lipoprotein</fullName>
    </recommendedName>
</protein>
<keyword evidence="4" id="KW-1185">Reference proteome</keyword>
<evidence type="ECO:0000256" key="2">
    <source>
        <dbReference type="SAM" id="SignalP"/>
    </source>
</evidence>
<evidence type="ECO:0000313" key="4">
    <source>
        <dbReference type="Proteomes" id="UP001517367"/>
    </source>
</evidence>
<evidence type="ECO:0000256" key="1">
    <source>
        <dbReference type="SAM" id="Phobius"/>
    </source>
</evidence>
<evidence type="ECO:0000313" key="3">
    <source>
        <dbReference type="EMBL" id="MFN0290112.1"/>
    </source>
</evidence>
<feature type="signal peptide" evidence="2">
    <location>
        <begin position="1"/>
        <end position="25"/>
    </location>
</feature>
<comment type="caution">
    <text evidence="3">The sequence shown here is derived from an EMBL/GenBank/DDBJ whole genome shotgun (WGS) entry which is preliminary data.</text>
</comment>
<keyword evidence="1" id="KW-1133">Transmembrane helix</keyword>
<keyword evidence="1" id="KW-0812">Transmembrane</keyword>